<feature type="transmembrane region" description="Helical" evidence="1">
    <location>
        <begin position="43"/>
        <end position="61"/>
    </location>
</feature>
<comment type="caution">
    <text evidence="2">The sequence shown here is derived from an EMBL/GenBank/DDBJ whole genome shotgun (WGS) entry which is preliminary data.</text>
</comment>
<accession>A0A0R1R6Z7</accession>
<dbReference type="PATRIC" id="fig|1423769.4.peg.2856"/>
<feature type="transmembrane region" description="Helical" evidence="1">
    <location>
        <begin position="5"/>
        <end position="23"/>
    </location>
</feature>
<dbReference type="EMBL" id="AZEU01000044">
    <property type="protein sequence ID" value="KRL52190.1"/>
    <property type="molecule type" value="Genomic_DNA"/>
</dbReference>
<sequence length="67" mass="7530">MRKFWLAITVFFILSVIYFIVYVNSLSLQTLVNTSSAWGSLHIAADCGLFGGGFALILHFINKLRHP</sequence>
<keyword evidence="1" id="KW-0812">Transmembrane</keyword>
<keyword evidence="3" id="KW-1185">Reference proteome</keyword>
<keyword evidence="1" id="KW-0472">Membrane</keyword>
<dbReference type="RefSeq" id="WP_054717483.1">
    <property type="nucleotide sequence ID" value="NZ_AZEU01000044.1"/>
</dbReference>
<reference evidence="2 3" key="1">
    <citation type="journal article" date="2015" name="Genome Announc.">
        <title>Expanding the biotechnology potential of lactobacilli through comparative genomics of 213 strains and associated genera.</title>
        <authorList>
            <person name="Sun Z."/>
            <person name="Harris H.M."/>
            <person name="McCann A."/>
            <person name="Guo C."/>
            <person name="Argimon S."/>
            <person name="Zhang W."/>
            <person name="Yang X."/>
            <person name="Jeffery I.B."/>
            <person name="Cooney J.C."/>
            <person name="Kagawa T.F."/>
            <person name="Liu W."/>
            <person name="Song Y."/>
            <person name="Salvetti E."/>
            <person name="Wrobel A."/>
            <person name="Rasinkangas P."/>
            <person name="Parkhill J."/>
            <person name="Rea M.C."/>
            <person name="O'Sullivan O."/>
            <person name="Ritari J."/>
            <person name="Douillard F.P."/>
            <person name="Paul Ross R."/>
            <person name="Yang R."/>
            <person name="Briner A.E."/>
            <person name="Felis G.E."/>
            <person name="de Vos W.M."/>
            <person name="Barrangou R."/>
            <person name="Klaenhammer T.R."/>
            <person name="Caufield P.W."/>
            <person name="Cui Y."/>
            <person name="Zhang H."/>
            <person name="O'Toole P.W."/>
        </authorList>
    </citation>
    <scope>NUCLEOTIDE SEQUENCE [LARGE SCALE GENOMIC DNA]</scope>
    <source>
        <strain evidence="2 3">DSM 13343</strain>
    </source>
</reference>
<organism evidence="2 3">
    <name type="scientific">Lacticaseibacillus manihotivorans DSM 13343 = JCM 12514</name>
    <dbReference type="NCBI Taxonomy" id="1423769"/>
    <lineage>
        <taxon>Bacteria</taxon>
        <taxon>Bacillati</taxon>
        <taxon>Bacillota</taxon>
        <taxon>Bacilli</taxon>
        <taxon>Lactobacillales</taxon>
        <taxon>Lactobacillaceae</taxon>
        <taxon>Lacticaseibacillus</taxon>
    </lineage>
</organism>
<dbReference type="OrthoDB" id="2326243at2"/>
<gene>
    <name evidence="2" type="ORF">FD01_GL002647</name>
</gene>
<name>A0A0R1R6Z7_9LACO</name>
<proteinExistence type="predicted"/>
<dbReference type="AlphaFoldDB" id="A0A0R1R6Z7"/>
<dbReference type="Proteomes" id="UP000051790">
    <property type="component" value="Unassembled WGS sequence"/>
</dbReference>
<evidence type="ECO:0000313" key="3">
    <source>
        <dbReference type="Proteomes" id="UP000051790"/>
    </source>
</evidence>
<evidence type="ECO:0000256" key="1">
    <source>
        <dbReference type="SAM" id="Phobius"/>
    </source>
</evidence>
<protein>
    <submittedName>
        <fullName evidence="2">Uncharacterized protein</fullName>
    </submittedName>
</protein>
<evidence type="ECO:0000313" key="2">
    <source>
        <dbReference type="EMBL" id="KRL52190.1"/>
    </source>
</evidence>
<keyword evidence="1" id="KW-1133">Transmembrane helix</keyword>